<evidence type="ECO:0000259" key="4">
    <source>
        <dbReference type="PROSITE" id="PS51379"/>
    </source>
</evidence>
<reference evidence="6" key="1">
    <citation type="submission" date="2016-11" db="EMBL/GenBank/DDBJ databases">
        <authorList>
            <person name="Jaros S."/>
            <person name="Januszkiewicz K."/>
            <person name="Wedrychowicz H."/>
        </authorList>
    </citation>
    <scope>NUCLEOTIDE SEQUENCE [LARGE SCALE GENOMIC DNA]</scope>
    <source>
        <strain evidence="6">DSM 7057</strain>
    </source>
</reference>
<dbReference type="OMA" id="YPMGSEK"/>
<dbReference type="PROSITE" id="PS51379">
    <property type="entry name" value="4FE4S_FER_2"/>
    <property type="match status" value="1"/>
</dbReference>
<dbReference type="GO" id="GO:0051539">
    <property type="term" value="F:4 iron, 4 sulfur cluster binding"/>
    <property type="evidence" value="ECO:0007669"/>
    <property type="project" value="InterPro"/>
</dbReference>
<gene>
    <name evidence="5" type="ORF">SAMN02910291_02418</name>
</gene>
<keyword evidence="3" id="KW-0411">Iron-sulfur</keyword>
<dbReference type="InterPro" id="IPR017896">
    <property type="entry name" value="4Fe4S_Fe-S-bd"/>
</dbReference>
<evidence type="ECO:0000313" key="6">
    <source>
        <dbReference type="Proteomes" id="UP000182680"/>
    </source>
</evidence>
<keyword evidence="1" id="KW-0479">Metal-binding</keyword>
<protein>
    <submittedName>
        <fullName evidence="5">Electron transport complex protein RnfC</fullName>
    </submittedName>
</protein>
<evidence type="ECO:0000256" key="2">
    <source>
        <dbReference type="ARBA" id="ARBA00023004"/>
    </source>
</evidence>
<keyword evidence="2" id="KW-0408">Iron</keyword>
<accession>A0AA94HUI1</accession>
<sequence length="439" mass="47849">MKELFQVINDPRFHLLYGVTQRFSPGPQPDRVRLNRENCKLVDGVTKKALVYPYKLLAEHSSPLKGDLFSPVYGKISEVSQSSIFIDAIEPDDELRQAAEAVQKTDLLAAPQRGEELRPLLKSMGLNTRSLGQPCDTLIINGLNPDPGVTWAEPMLLAHQETLRDGLEMLRRLSPAKRILLAVPKEMRLHHNDIEVVHVPSQYPASVNALVIKAVTGQENPKGVGIVGLHNIWSLGRIARTCLPLVESVVTIGNCEYSGNYIVKDGSLIGQLLEFSHITLRNGDTLVRGGPLRGESLEKLDRSVTRGSTGVFVVEAGTIPPMKGHSPCVNCGACVLICPARLSPSILSRNAEFALHERNLDEHIGSCLECGLCGYVCIARRPVLQYIRLSKFKLAEAAAARGKALDADDALGMIVADNAEASAEAENNNRAAREQRGGN</sequence>
<dbReference type="InterPro" id="IPR037225">
    <property type="entry name" value="Nuo51_FMN-bd_sf"/>
</dbReference>
<dbReference type="Gene3D" id="3.30.70.20">
    <property type="match status" value="1"/>
</dbReference>
<organism evidence="5 6">
    <name type="scientific">Desulfovibrio desulfuricans</name>
    <dbReference type="NCBI Taxonomy" id="876"/>
    <lineage>
        <taxon>Bacteria</taxon>
        <taxon>Pseudomonadati</taxon>
        <taxon>Thermodesulfobacteriota</taxon>
        <taxon>Desulfovibrionia</taxon>
        <taxon>Desulfovibrionales</taxon>
        <taxon>Desulfovibrionaceae</taxon>
        <taxon>Desulfovibrio</taxon>
    </lineage>
</organism>
<dbReference type="SUPFAM" id="SSF142019">
    <property type="entry name" value="Nqo1 FMN-binding domain-like"/>
    <property type="match status" value="1"/>
</dbReference>
<dbReference type="PROSITE" id="PS00198">
    <property type="entry name" value="4FE4S_FER_1"/>
    <property type="match status" value="1"/>
</dbReference>
<name>A0AA94HUI1_DESDE</name>
<dbReference type="InterPro" id="IPR017900">
    <property type="entry name" value="4Fe4S_Fe_S_CS"/>
</dbReference>
<dbReference type="RefSeq" id="WP_012624866.1">
    <property type="nucleotide sequence ID" value="NZ_FPIW01000060.1"/>
</dbReference>
<dbReference type="EMBL" id="FPIW01000060">
    <property type="protein sequence ID" value="SFW67128.1"/>
    <property type="molecule type" value="Genomic_DNA"/>
</dbReference>
<dbReference type="InterPro" id="IPR010208">
    <property type="entry name" value="Ion_transpt_RnfC/RsxC"/>
</dbReference>
<dbReference type="PANTHER" id="PTHR43034:SF2">
    <property type="entry name" value="ION-TRANSLOCATING OXIDOREDUCTASE COMPLEX SUBUNIT C"/>
    <property type="match status" value="1"/>
</dbReference>
<proteinExistence type="predicted"/>
<feature type="domain" description="4Fe-4S ferredoxin-type" evidence="4">
    <location>
        <begin position="319"/>
        <end position="349"/>
    </location>
</feature>
<dbReference type="GO" id="GO:0046872">
    <property type="term" value="F:metal ion binding"/>
    <property type="evidence" value="ECO:0007669"/>
    <property type="project" value="UniProtKB-KW"/>
</dbReference>
<comment type="caution">
    <text evidence="5">The sequence shown here is derived from an EMBL/GenBank/DDBJ whole genome shotgun (WGS) entry which is preliminary data.</text>
</comment>
<dbReference type="PANTHER" id="PTHR43034">
    <property type="entry name" value="ION-TRANSLOCATING OXIDOREDUCTASE COMPLEX SUBUNIT C"/>
    <property type="match status" value="1"/>
</dbReference>
<dbReference type="GO" id="GO:0016020">
    <property type="term" value="C:membrane"/>
    <property type="evidence" value="ECO:0007669"/>
    <property type="project" value="InterPro"/>
</dbReference>
<dbReference type="GO" id="GO:0009055">
    <property type="term" value="F:electron transfer activity"/>
    <property type="evidence" value="ECO:0007669"/>
    <property type="project" value="InterPro"/>
</dbReference>
<dbReference type="AlphaFoldDB" id="A0AA94HUI1"/>
<evidence type="ECO:0000256" key="1">
    <source>
        <dbReference type="ARBA" id="ARBA00022723"/>
    </source>
</evidence>
<dbReference type="SUPFAM" id="SSF46548">
    <property type="entry name" value="alpha-helical ferredoxin"/>
    <property type="match status" value="1"/>
</dbReference>
<evidence type="ECO:0000256" key="3">
    <source>
        <dbReference type="ARBA" id="ARBA00023014"/>
    </source>
</evidence>
<evidence type="ECO:0000313" key="5">
    <source>
        <dbReference type="EMBL" id="SFW67128.1"/>
    </source>
</evidence>
<dbReference type="Proteomes" id="UP000182680">
    <property type="component" value="Unassembled WGS sequence"/>
</dbReference>